<evidence type="ECO:0000256" key="2">
    <source>
        <dbReference type="PIRSR" id="PIRSR617939-1"/>
    </source>
</evidence>
<evidence type="ECO:0000313" key="5">
    <source>
        <dbReference type="Proteomes" id="UP000599578"/>
    </source>
</evidence>
<organism evidence="4 5">
    <name type="scientific">Marinobacterium nitratireducens</name>
    <dbReference type="NCBI Taxonomy" id="518897"/>
    <lineage>
        <taxon>Bacteria</taxon>
        <taxon>Pseudomonadati</taxon>
        <taxon>Pseudomonadota</taxon>
        <taxon>Gammaproteobacteria</taxon>
        <taxon>Oceanospirillales</taxon>
        <taxon>Oceanospirillaceae</taxon>
        <taxon>Marinobacterium</taxon>
    </lineage>
</organism>
<keyword evidence="5" id="KW-1185">Reference proteome</keyword>
<dbReference type="Gene3D" id="3.10.490.10">
    <property type="entry name" value="Gamma-glutamyl cyclotransferase-like"/>
    <property type="match status" value="1"/>
</dbReference>
<dbReference type="CDD" id="cd06661">
    <property type="entry name" value="GGCT_like"/>
    <property type="match status" value="1"/>
</dbReference>
<dbReference type="SUPFAM" id="SSF110857">
    <property type="entry name" value="Gamma-glutamyl cyclotransferase-like"/>
    <property type="match status" value="1"/>
</dbReference>
<sequence>MKDALLYFAYGSNMALERLRARVPEAEPLSSGILREHSLRFHKIGQDGSAKCDAFATGQPCDRVHGVLYRLERSSRPLLDRVEGLGYGYEIRDVGIELADGRTLAAFIYSATLIDPRLHPFDWYLEHVLRGARQAQLPQQYLEALLRQACQPDPDAERAALERALYQTHL</sequence>
<name>A0A917ZHJ8_9GAMM</name>
<keyword evidence="1" id="KW-0456">Lyase</keyword>
<protein>
    <recommendedName>
        <fullName evidence="6">Gamma-glutamylcyclotransferase</fullName>
    </recommendedName>
</protein>
<dbReference type="Proteomes" id="UP000599578">
    <property type="component" value="Unassembled WGS sequence"/>
</dbReference>
<dbReference type="EMBL" id="BMLT01000006">
    <property type="protein sequence ID" value="GGO83200.1"/>
    <property type="molecule type" value="Genomic_DNA"/>
</dbReference>
<comment type="caution">
    <text evidence="4">The sequence shown here is derived from an EMBL/GenBank/DDBJ whole genome shotgun (WGS) entry which is preliminary data.</text>
</comment>
<accession>A0A917ZHJ8</accession>
<dbReference type="PANTHER" id="PTHR12935">
    <property type="entry name" value="GAMMA-GLUTAMYLCYCLOTRANSFERASE"/>
    <property type="match status" value="1"/>
</dbReference>
<dbReference type="Pfam" id="PF13772">
    <property type="entry name" value="AIG2_2"/>
    <property type="match status" value="1"/>
</dbReference>
<feature type="active site" description="Proton acceptor" evidence="2">
    <location>
        <position position="83"/>
    </location>
</feature>
<feature type="binding site" evidence="3">
    <location>
        <position position="124"/>
    </location>
    <ligand>
        <name>substrate</name>
    </ligand>
</feature>
<dbReference type="RefSeq" id="WP_188861082.1">
    <property type="nucleotide sequence ID" value="NZ_BMLT01000006.1"/>
</dbReference>
<dbReference type="InterPro" id="IPR036568">
    <property type="entry name" value="GGCT-like_sf"/>
</dbReference>
<evidence type="ECO:0000256" key="3">
    <source>
        <dbReference type="PIRSR" id="PIRSR617939-2"/>
    </source>
</evidence>
<reference evidence="4 5" key="1">
    <citation type="journal article" date="2014" name="Int. J. Syst. Evol. Microbiol.">
        <title>Complete genome sequence of Corynebacterium casei LMG S-19264T (=DSM 44701T), isolated from a smear-ripened cheese.</title>
        <authorList>
            <consortium name="US DOE Joint Genome Institute (JGI-PGF)"/>
            <person name="Walter F."/>
            <person name="Albersmeier A."/>
            <person name="Kalinowski J."/>
            <person name="Ruckert C."/>
        </authorList>
    </citation>
    <scope>NUCLEOTIDE SEQUENCE [LARGE SCALE GENOMIC DNA]</scope>
    <source>
        <strain evidence="4 5">CGMCC 1.7286</strain>
    </source>
</reference>
<dbReference type="InterPro" id="IPR017939">
    <property type="entry name" value="G-Glutamylcylcotransferase"/>
</dbReference>
<evidence type="ECO:0000256" key="1">
    <source>
        <dbReference type="ARBA" id="ARBA00023239"/>
    </source>
</evidence>
<dbReference type="AlphaFoldDB" id="A0A917ZHJ8"/>
<dbReference type="InterPro" id="IPR013024">
    <property type="entry name" value="GGCT-like"/>
</dbReference>
<gene>
    <name evidence="4" type="ORF">GCM10011348_26390</name>
</gene>
<feature type="binding site" evidence="3">
    <location>
        <begin position="7"/>
        <end position="12"/>
    </location>
    <ligand>
        <name>substrate</name>
    </ligand>
</feature>
<evidence type="ECO:0000313" key="4">
    <source>
        <dbReference type="EMBL" id="GGO83200.1"/>
    </source>
</evidence>
<evidence type="ECO:0008006" key="6">
    <source>
        <dbReference type="Google" id="ProtNLM"/>
    </source>
</evidence>
<dbReference type="PANTHER" id="PTHR12935:SF0">
    <property type="entry name" value="GAMMA-GLUTAMYLCYCLOTRANSFERASE"/>
    <property type="match status" value="1"/>
</dbReference>
<proteinExistence type="predicted"/>
<dbReference type="GO" id="GO:0003839">
    <property type="term" value="F:gamma-glutamylcyclotransferase activity"/>
    <property type="evidence" value="ECO:0007669"/>
    <property type="project" value="InterPro"/>
</dbReference>